<dbReference type="PANTHER" id="PTHR42771:SF7">
    <property type="entry name" value="ABC-TYPE COBALAMIN_FE3+-SIDEROPHORES TRANSPORT SYSTEM, ATPASE COMPONENT"/>
    <property type="match status" value="1"/>
</dbReference>
<comment type="caution">
    <text evidence="11">The sequence shown here is derived from an EMBL/GenBank/DDBJ whole genome shotgun (WGS) entry which is preliminary data.</text>
</comment>
<keyword evidence="13" id="KW-1185">Reference proteome</keyword>
<keyword evidence="4" id="KW-0410">Iron transport</keyword>
<dbReference type="Gene3D" id="3.40.50.300">
    <property type="entry name" value="P-loop containing nucleotide triphosphate hydrolases"/>
    <property type="match status" value="1"/>
</dbReference>
<evidence type="ECO:0000256" key="6">
    <source>
        <dbReference type="ARBA" id="ARBA00022840"/>
    </source>
</evidence>
<keyword evidence="2" id="KW-0813">Transport</keyword>
<comment type="subcellular location">
    <subcellularLocation>
        <location evidence="1">Cell membrane</location>
        <topology evidence="1">Peripheral membrane protein</topology>
    </subcellularLocation>
</comment>
<evidence type="ECO:0000313" key="11">
    <source>
        <dbReference type="EMBL" id="OZI40868.1"/>
    </source>
</evidence>
<name>A0A261SU19_9BORD</name>
<dbReference type="GO" id="GO:0005886">
    <property type="term" value="C:plasma membrane"/>
    <property type="evidence" value="ECO:0007669"/>
    <property type="project" value="UniProtKB-SubCell"/>
</dbReference>
<dbReference type="PROSITE" id="PS50893">
    <property type="entry name" value="ABC_TRANSPORTER_2"/>
    <property type="match status" value="1"/>
</dbReference>
<dbReference type="OrthoDB" id="5296765at2"/>
<dbReference type="Proteomes" id="UP000217005">
    <property type="component" value="Unassembled WGS sequence"/>
</dbReference>
<reference evidence="11 14" key="2">
    <citation type="submission" date="2017-05" db="EMBL/GenBank/DDBJ databases">
        <title>Complete and WGS of Bordetella genogroups.</title>
        <authorList>
            <person name="Spilker T."/>
            <person name="LiPuma J."/>
        </authorList>
    </citation>
    <scope>NUCLEOTIDE SEQUENCE [LARGE SCALE GENOMIC DNA]</scope>
    <source>
        <strain evidence="11 14">AU17610</strain>
    </source>
</reference>
<keyword evidence="9" id="KW-0472">Membrane</keyword>
<dbReference type="InterPro" id="IPR017871">
    <property type="entry name" value="ABC_transporter-like_CS"/>
</dbReference>
<evidence type="ECO:0000313" key="14">
    <source>
        <dbReference type="Proteomes" id="UP000217005"/>
    </source>
</evidence>
<organism evidence="11 14">
    <name type="scientific">Bordetella genomosp. 1</name>
    <dbReference type="NCBI Taxonomy" id="1395607"/>
    <lineage>
        <taxon>Bacteria</taxon>
        <taxon>Pseudomonadati</taxon>
        <taxon>Pseudomonadota</taxon>
        <taxon>Betaproteobacteria</taxon>
        <taxon>Burkholderiales</taxon>
        <taxon>Alcaligenaceae</taxon>
        <taxon>Bordetella</taxon>
    </lineage>
</organism>
<sequence length="265" mass="28078">MSASRSLVLRGLTAGYGRAPAVVNALDAGPLAPGSLTALLGPNGSGKSTLLKAMAGLVPPRAGAVLLGEQDLCRLDIGTRSRDLVYLPQSLPADVHLRVIESVRAAAEAHPPRDGRPTLEAINALLERLGIAHLALRFLDELSGGQKQLVGLAQALIRRPRVLLLDEPLSALDPNYQFHVMTLLRQETREHGLITLAALHDVNAALQHADGAWMIRAGAMHTSGAPAAVITPQSLDQVYGVLARVERCSQGRPHVLVDGLSTQVH</sequence>
<dbReference type="Pfam" id="PF00005">
    <property type="entry name" value="ABC_tran"/>
    <property type="match status" value="1"/>
</dbReference>
<dbReference type="PROSITE" id="PS00211">
    <property type="entry name" value="ABC_TRANSPORTER_1"/>
    <property type="match status" value="1"/>
</dbReference>
<dbReference type="SMART" id="SM00382">
    <property type="entry name" value="AAA"/>
    <property type="match status" value="1"/>
</dbReference>
<evidence type="ECO:0000313" key="13">
    <source>
        <dbReference type="Proteomes" id="UP000216354"/>
    </source>
</evidence>
<evidence type="ECO:0000256" key="8">
    <source>
        <dbReference type="ARBA" id="ARBA00023065"/>
    </source>
</evidence>
<keyword evidence="3" id="KW-1003">Cell membrane</keyword>
<protein>
    <submittedName>
        <fullName evidence="11">Iron ABC transporter ATP-binding protein</fullName>
    </submittedName>
</protein>
<evidence type="ECO:0000256" key="7">
    <source>
        <dbReference type="ARBA" id="ARBA00023004"/>
    </source>
</evidence>
<keyword evidence="5" id="KW-0547">Nucleotide-binding</keyword>
<gene>
    <name evidence="12" type="ORF">CAL27_06310</name>
    <name evidence="11" type="ORF">CEG14_03680</name>
</gene>
<evidence type="ECO:0000256" key="4">
    <source>
        <dbReference type="ARBA" id="ARBA00022496"/>
    </source>
</evidence>
<evidence type="ECO:0000256" key="3">
    <source>
        <dbReference type="ARBA" id="ARBA00022475"/>
    </source>
</evidence>
<dbReference type="InterPro" id="IPR003593">
    <property type="entry name" value="AAA+_ATPase"/>
</dbReference>
<evidence type="ECO:0000256" key="9">
    <source>
        <dbReference type="ARBA" id="ARBA00023136"/>
    </source>
</evidence>
<dbReference type="InterPro" id="IPR051535">
    <property type="entry name" value="Siderophore_ABC-ATPase"/>
</dbReference>
<dbReference type="PANTHER" id="PTHR42771">
    <property type="entry name" value="IRON(3+)-HYDROXAMATE IMPORT ATP-BINDING PROTEIN FHUC"/>
    <property type="match status" value="1"/>
</dbReference>
<dbReference type="InterPro" id="IPR027417">
    <property type="entry name" value="P-loop_NTPase"/>
</dbReference>
<proteinExistence type="predicted"/>
<dbReference type="InterPro" id="IPR003439">
    <property type="entry name" value="ABC_transporter-like_ATP-bd"/>
</dbReference>
<dbReference type="CDD" id="cd03214">
    <property type="entry name" value="ABC_Iron-Siderophores_B12_Hemin"/>
    <property type="match status" value="1"/>
</dbReference>
<evidence type="ECO:0000256" key="1">
    <source>
        <dbReference type="ARBA" id="ARBA00004202"/>
    </source>
</evidence>
<accession>A0A261SU19</accession>
<evidence type="ECO:0000259" key="10">
    <source>
        <dbReference type="PROSITE" id="PS50893"/>
    </source>
</evidence>
<evidence type="ECO:0000256" key="2">
    <source>
        <dbReference type="ARBA" id="ARBA00022448"/>
    </source>
</evidence>
<keyword evidence="8" id="KW-0406">Ion transport</keyword>
<keyword evidence="7" id="KW-0408">Iron</keyword>
<dbReference type="GO" id="GO:0016887">
    <property type="term" value="F:ATP hydrolysis activity"/>
    <property type="evidence" value="ECO:0007669"/>
    <property type="project" value="InterPro"/>
</dbReference>
<evidence type="ECO:0000313" key="12">
    <source>
        <dbReference type="EMBL" id="OZI69061.1"/>
    </source>
</evidence>
<reference evidence="12 13" key="1">
    <citation type="submission" date="2017-05" db="EMBL/GenBank/DDBJ databases">
        <title>Complete and WGS of Bordetella genogroups.</title>
        <authorList>
            <person name="Spilker T."/>
            <person name="Lipuma J."/>
        </authorList>
    </citation>
    <scope>NUCLEOTIDE SEQUENCE [LARGE SCALE GENOMIC DNA]</scope>
    <source>
        <strain evidence="12 13">AU9795</strain>
    </source>
</reference>
<keyword evidence="6 11" id="KW-0067">ATP-binding</keyword>
<dbReference type="AlphaFoldDB" id="A0A261SU19"/>
<evidence type="ECO:0000256" key="5">
    <source>
        <dbReference type="ARBA" id="ARBA00022741"/>
    </source>
</evidence>
<feature type="domain" description="ABC transporter" evidence="10">
    <location>
        <begin position="7"/>
        <end position="242"/>
    </location>
</feature>
<dbReference type="GO" id="GO:0005524">
    <property type="term" value="F:ATP binding"/>
    <property type="evidence" value="ECO:0007669"/>
    <property type="project" value="UniProtKB-KW"/>
</dbReference>
<dbReference type="RefSeq" id="WP_094824982.1">
    <property type="nucleotide sequence ID" value="NZ_NEVL01000001.1"/>
</dbReference>
<dbReference type="EMBL" id="NEVR01000001">
    <property type="protein sequence ID" value="OZI69061.1"/>
    <property type="molecule type" value="Genomic_DNA"/>
</dbReference>
<dbReference type="SUPFAM" id="SSF52540">
    <property type="entry name" value="P-loop containing nucleoside triphosphate hydrolases"/>
    <property type="match status" value="1"/>
</dbReference>
<dbReference type="GO" id="GO:0006826">
    <property type="term" value="P:iron ion transport"/>
    <property type="evidence" value="ECO:0007669"/>
    <property type="project" value="UniProtKB-KW"/>
</dbReference>
<dbReference type="Proteomes" id="UP000216354">
    <property type="component" value="Unassembled WGS sequence"/>
</dbReference>
<dbReference type="EMBL" id="NEVL01000001">
    <property type="protein sequence ID" value="OZI40868.1"/>
    <property type="molecule type" value="Genomic_DNA"/>
</dbReference>